<dbReference type="Pfam" id="PF04163">
    <property type="entry name" value="Tht1"/>
    <property type="match status" value="1"/>
</dbReference>
<evidence type="ECO:0000313" key="4">
    <source>
        <dbReference type="Proteomes" id="UP000002630"/>
    </source>
</evidence>
<dbReference type="AlphaFoldDB" id="D8LGF6"/>
<dbReference type="PANTHER" id="PTHR33538:SF2">
    <property type="entry name" value="PROTEIN GAMETE EXPRESSED 1"/>
    <property type="match status" value="1"/>
</dbReference>
<dbReference type="OrthoDB" id="377549at2759"/>
<keyword evidence="1" id="KW-0175">Coiled coil</keyword>
<dbReference type="EMBL" id="FN649760">
    <property type="protein sequence ID" value="CBN75731.1"/>
    <property type="molecule type" value="Genomic_DNA"/>
</dbReference>
<dbReference type="eggNOG" id="ENOG502QR0N">
    <property type="taxonomic scope" value="Eukaryota"/>
</dbReference>
<dbReference type="InterPro" id="IPR040346">
    <property type="entry name" value="GEX1/Brambleberry"/>
</dbReference>
<dbReference type="InterPro" id="IPR007292">
    <property type="entry name" value="Nuclear_fusion_Kar5"/>
</dbReference>
<name>D8LGF6_ECTSI</name>
<evidence type="ECO:0000313" key="3">
    <source>
        <dbReference type="EMBL" id="CBN75731.1"/>
    </source>
</evidence>
<reference evidence="3 4" key="1">
    <citation type="journal article" date="2010" name="Nature">
        <title>The Ectocarpus genome and the independent evolution of multicellularity in brown algae.</title>
        <authorList>
            <person name="Cock J.M."/>
            <person name="Sterck L."/>
            <person name="Rouze P."/>
            <person name="Scornet D."/>
            <person name="Allen A.E."/>
            <person name="Amoutzias G."/>
            <person name="Anthouard V."/>
            <person name="Artiguenave F."/>
            <person name="Aury J.M."/>
            <person name="Badger J.H."/>
            <person name="Beszteri B."/>
            <person name="Billiau K."/>
            <person name="Bonnet E."/>
            <person name="Bothwell J.H."/>
            <person name="Bowler C."/>
            <person name="Boyen C."/>
            <person name="Brownlee C."/>
            <person name="Carrano C.J."/>
            <person name="Charrier B."/>
            <person name="Cho G.Y."/>
            <person name="Coelho S.M."/>
            <person name="Collen J."/>
            <person name="Corre E."/>
            <person name="Da Silva C."/>
            <person name="Delage L."/>
            <person name="Delaroque N."/>
            <person name="Dittami S.M."/>
            <person name="Doulbeau S."/>
            <person name="Elias M."/>
            <person name="Farnham G."/>
            <person name="Gachon C.M."/>
            <person name="Gschloessl B."/>
            <person name="Heesch S."/>
            <person name="Jabbari K."/>
            <person name="Jubin C."/>
            <person name="Kawai H."/>
            <person name="Kimura K."/>
            <person name="Kloareg B."/>
            <person name="Kupper F.C."/>
            <person name="Lang D."/>
            <person name="Le Bail A."/>
            <person name="Leblanc C."/>
            <person name="Lerouge P."/>
            <person name="Lohr M."/>
            <person name="Lopez P.J."/>
            <person name="Martens C."/>
            <person name="Maumus F."/>
            <person name="Michel G."/>
            <person name="Miranda-Saavedra D."/>
            <person name="Morales J."/>
            <person name="Moreau H."/>
            <person name="Motomura T."/>
            <person name="Nagasato C."/>
            <person name="Napoli C.A."/>
            <person name="Nelson D.R."/>
            <person name="Nyvall-Collen P."/>
            <person name="Peters A.F."/>
            <person name="Pommier C."/>
            <person name="Potin P."/>
            <person name="Poulain J."/>
            <person name="Quesneville H."/>
            <person name="Read B."/>
            <person name="Rensing S.A."/>
            <person name="Ritter A."/>
            <person name="Rousvoal S."/>
            <person name="Samanta M."/>
            <person name="Samson G."/>
            <person name="Schroeder D.C."/>
            <person name="Segurens B."/>
            <person name="Strittmatter M."/>
            <person name="Tonon T."/>
            <person name="Tregear J.W."/>
            <person name="Valentin K."/>
            <person name="von Dassow P."/>
            <person name="Yamagishi T."/>
            <person name="Van de Peer Y."/>
            <person name="Wincker P."/>
        </authorList>
    </citation>
    <scope>NUCLEOTIDE SEQUENCE [LARGE SCALE GENOMIC DNA]</scope>
    <source>
        <strain evidence="4">Ec32 / CCAP1310/4</strain>
    </source>
</reference>
<sequence>MVRYRSRLAALCLAPVASSSSMPLAGFMQSMFSLDGADAEGYEEENLTVGADDIGSDSHMTIRRDFLLDDALYSVFNTIATAQFDILQEKGLDSACWRQAAVSIDADCETMAHARKQRLAVQLSNCHLQDSGRKPIECTPRDSDESCVKKLGDDNAAFQSYTTFFHHVNAICHHLRHTVWQEQTEGLVRGLTASSLATFDRAEQSLEKQEQVLKGQELASAQSQGIADGLSETSTRLAGLSDSLSQELVSAMREIEKQETLLASLLTRQDVAATQASSLSTELNNAKSDLASYMEAIEEDRRYLILAANLCWVLTTAPPLRSARTALFALVAFGLLLEKSLCGGDDRGGLDGLERVDWLVSGLKWASPGTFAAATWAKVFTQEKIRWLTFQAGAVILSHTLTSYYLPSLELGRLASSLLAAWKNSRNGDSRNDDHRVGRGRGDRDDGTAARSGHDHSRHHAGESFQHDGNQDDTTNDDGSVQDDNSNSGRLGAREPVTPGPGRAGNGSSNGGSRRASGQGNTRADGLDGLKRQELQSLAKKTDGVVRANLSTLNIIRGLRELGITEDALDH</sequence>
<dbReference type="PANTHER" id="PTHR33538">
    <property type="entry name" value="PROTEIN GAMETE EXPRESSED 1"/>
    <property type="match status" value="1"/>
</dbReference>
<gene>
    <name evidence="3" type="ORF">Esi_0167_0039</name>
</gene>
<feature type="compositionally biased region" description="Basic and acidic residues" evidence="2">
    <location>
        <begin position="426"/>
        <end position="470"/>
    </location>
</feature>
<feature type="region of interest" description="Disordered" evidence="2">
    <location>
        <begin position="424"/>
        <end position="528"/>
    </location>
</feature>
<dbReference type="GO" id="GO:0048288">
    <property type="term" value="P:nuclear membrane fusion involved in karyogamy"/>
    <property type="evidence" value="ECO:0007669"/>
    <property type="project" value="InterPro"/>
</dbReference>
<dbReference type="InParanoid" id="D8LGF6"/>
<evidence type="ECO:0000256" key="2">
    <source>
        <dbReference type="SAM" id="MobiDB-lite"/>
    </source>
</evidence>
<organism evidence="3 4">
    <name type="scientific">Ectocarpus siliculosus</name>
    <name type="common">Brown alga</name>
    <name type="synonym">Conferva siliculosa</name>
    <dbReference type="NCBI Taxonomy" id="2880"/>
    <lineage>
        <taxon>Eukaryota</taxon>
        <taxon>Sar</taxon>
        <taxon>Stramenopiles</taxon>
        <taxon>Ochrophyta</taxon>
        <taxon>PX clade</taxon>
        <taxon>Phaeophyceae</taxon>
        <taxon>Ectocarpales</taxon>
        <taxon>Ectocarpaceae</taxon>
        <taxon>Ectocarpus</taxon>
    </lineage>
</organism>
<dbReference type="STRING" id="2880.D8LGF6"/>
<accession>D8LGF6</accession>
<feature type="coiled-coil region" evidence="1">
    <location>
        <begin position="199"/>
        <end position="296"/>
    </location>
</feature>
<dbReference type="Proteomes" id="UP000002630">
    <property type="component" value="Unassembled WGS sequence"/>
</dbReference>
<protein>
    <submittedName>
        <fullName evidence="3">Uncharacterized protein</fullName>
    </submittedName>
</protein>
<keyword evidence="4" id="KW-1185">Reference proteome</keyword>
<evidence type="ECO:0000256" key="1">
    <source>
        <dbReference type="SAM" id="Coils"/>
    </source>
</evidence>
<proteinExistence type="predicted"/>